<keyword evidence="3" id="KW-1185">Reference proteome</keyword>
<evidence type="ECO:0000256" key="1">
    <source>
        <dbReference type="SAM" id="MobiDB-lite"/>
    </source>
</evidence>
<protein>
    <submittedName>
        <fullName evidence="2">Uncharacterized protein</fullName>
    </submittedName>
</protein>
<name>A0A4P9WAE8_9FUNG</name>
<feature type="region of interest" description="Disordered" evidence="1">
    <location>
        <begin position="211"/>
        <end position="241"/>
    </location>
</feature>
<feature type="compositionally biased region" description="Polar residues" evidence="1">
    <location>
        <begin position="1"/>
        <end position="11"/>
    </location>
</feature>
<feature type="region of interest" description="Disordered" evidence="1">
    <location>
        <begin position="142"/>
        <end position="162"/>
    </location>
</feature>
<dbReference type="Proteomes" id="UP000269721">
    <property type="component" value="Unassembled WGS sequence"/>
</dbReference>
<sequence>MVEASTLSLLRSGTPPPAGSYASVSPDREGNLFSPDACDDDREGFFPRGGSPNGSDLAAASPEHDLPLRSGFFPPDVFASETAIYRVKNSWVLDPRCVSPTADISSVSNSDCGRSSADDQRIFDQASSSPCVGSASDSVASAVDVPTGGSASPLEPPAQTGDTASVSDFEAVLGRIHVAAPQVRLTPPTSCGSPYEGDSSLTRDEFLVSGNYGPDALRSGSPPMADASRSGTSSTDRNPPLDACLSDAEFVASLVALVASAPANVSSSDRDPHLHLDLQTAIHRLTSLSTVWSADSLRNTWGERGGEGTRITPGGPCQ</sequence>
<organism evidence="2 3">
    <name type="scientific">Blyttiomyces helicus</name>
    <dbReference type="NCBI Taxonomy" id="388810"/>
    <lineage>
        <taxon>Eukaryota</taxon>
        <taxon>Fungi</taxon>
        <taxon>Fungi incertae sedis</taxon>
        <taxon>Chytridiomycota</taxon>
        <taxon>Chytridiomycota incertae sedis</taxon>
        <taxon>Chytridiomycetes</taxon>
        <taxon>Chytridiomycetes incertae sedis</taxon>
        <taxon>Blyttiomyces</taxon>
    </lineage>
</organism>
<dbReference type="AlphaFoldDB" id="A0A4P9WAE8"/>
<dbReference type="EMBL" id="KZ996682">
    <property type="protein sequence ID" value="RKO88483.1"/>
    <property type="molecule type" value="Genomic_DNA"/>
</dbReference>
<proteinExistence type="predicted"/>
<gene>
    <name evidence="2" type="ORF">BDK51DRAFT_52791</name>
</gene>
<accession>A0A4P9WAE8</accession>
<feature type="region of interest" description="Disordered" evidence="1">
    <location>
        <begin position="1"/>
        <end position="66"/>
    </location>
</feature>
<evidence type="ECO:0000313" key="2">
    <source>
        <dbReference type="EMBL" id="RKO88483.1"/>
    </source>
</evidence>
<evidence type="ECO:0000313" key="3">
    <source>
        <dbReference type="Proteomes" id="UP000269721"/>
    </source>
</evidence>
<reference evidence="3" key="1">
    <citation type="journal article" date="2018" name="Nat. Microbiol.">
        <title>Leveraging single-cell genomics to expand the fungal tree of life.</title>
        <authorList>
            <person name="Ahrendt S.R."/>
            <person name="Quandt C.A."/>
            <person name="Ciobanu D."/>
            <person name="Clum A."/>
            <person name="Salamov A."/>
            <person name="Andreopoulos B."/>
            <person name="Cheng J.F."/>
            <person name="Woyke T."/>
            <person name="Pelin A."/>
            <person name="Henrissat B."/>
            <person name="Reynolds N.K."/>
            <person name="Benny G.L."/>
            <person name="Smith M.E."/>
            <person name="James T.Y."/>
            <person name="Grigoriev I.V."/>
        </authorList>
    </citation>
    <scope>NUCLEOTIDE SEQUENCE [LARGE SCALE GENOMIC DNA]</scope>
</reference>